<dbReference type="EMBL" id="BAAAPE010000001">
    <property type="protein sequence ID" value="GAA2060190.1"/>
    <property type="molecule type" value="Genomic_DNA"/>
</dbReference>
<keyword evidence="1" id="KW-0812">Transmembrane</keyword>
<organism evidence="2 3">
    <name type="scientific">Streptomyces albiaxialis</name>
    <dbReference type="NCBI Taxonomy" id="329523"/>
    <lineage>
        <taxon>Bacteria</taxon>
        <taxon>Bacillati</taxon>
        <taxon>Actinomycetota</taxon>
        <taxon>Actinomycetes</taxon>
        <taxon>Kitasatosporales</taxon>
        <taxon>Streptomycetaceae</taxon>
        <taxon>Streptomyces</taxon>
    </lineage>
</organism>
<feature type="transmembrane region" description="Helical" evidence="1">
    <location>
        <begin position="150"/>
        <end position="167"/>
    </location>
</feature>
<proteinExistence type="predicted"/>
<accession>A0ABN2VDY9</accession>
<name>A0ABN2VDY9_9ACTN</name>
<comment type="caution">
    <text evidence="2">The sequence shown here is derived from an EMBL/GenBank/DDBJ whole genome shotgun (WGS) entry which is preliminary data.</text>
</comment>
<evidence type="ECO:0008006" key="4">
    <source>
        <dbReference type="Google" id="ProtNLM"/>
    </source>
</evidence>
<protein>
    <recommendedName>
        <fullName evidence="4">Integral membrane protein</fullName>
    </recommendedName>
</protein>
<evidence type="ECO:0000256" key="1">
    <source>
        <dbReference type="SAM" id="Phobius"/>
    </source>
</evidence>
<gene>
    <name evidence="2" type="ORF">GCM10009801_01500</name>
</gene>
<sequence length="169" mass="17429">MSTDNPVKRSRTRRMGESAYGLLLLARTGLMGLIALLLVLAGVWTSWGTAKPAMTGKETGTVTVRTCGDDECTGLFAREGAAGKPEKVTVARSVSGETGETLDVAVKPGTDHVVRTGPAGILYAWVPLGGSLLLASLVVAGGLRLKKTALGMGLFGALVMGGAWALLNF</sequence>
<evidence type="ECO:0000313" key="3">
    <source>
        <dbReference type="Proteomes" id="UP001500016"/>
    </source>
</evidence>
<keyword evidence="1" id="KW-1133">Transmembrane helix</keyword>
<dbReference type="RefSeq" id="WP_344522831.1">
    <property type="nucleotide sequence ID" value="NZ_BAAAPE010000001.1"/>
</dbReference>
<feature type="transmembrane region" description="Helical" evidence="1">
    <location>
        <begin position="20"/>
        <end position="44"/>
    </location>
</feature>
<feature type="transmembrane region" description="Helical" evidence="1">
    <location>
        <begin position="122"/>
        <end position="143"/>
    </location>
</feature>
<evidence type="ECO:0000313" key="2">
    <source>
        <dbReference type="EMBL" id="GAA2060190.1"/>
    </source>
</evidence>
<reference evidence="2 3" key="1">
    <citation type="journal article" date="2019" name="Int. J. Syst. Evol. Microbiol.">
        <title>The Global Catalogue of Microorganisms (GCM) 10K type strain sequencing project: providing services to taxonomists for standard genome sequencing and annotation.</title>
        <authorList>
            <consortium name="The Broad Institute Genomics Platform"/>
            <consortium name="The Broad Institute Genome Sequencing Center for Infectious Disease"/>
            <person name="Wu L."/>
            <person name="Ma J."/>
        </authorList>
    </citation>
    <scope>NUCLEOTIDE SEQUENCE [LARGE SCALE GENOMIC DNA]</scope>
    <source>
        <strain evidence="2 3">JCM 15478</strain>
    </source>
</reference>
<dbReference type="Proteomes" id="UP001500016">
    <property type="component" value="Unassembled WGS sequence"/>
</dbReference>
<keyword evidence="3" id="KW-1185">Reference proteome</keyword>
<keyword evidence="1" id="KW-0472">Membrane</keyword>